<dbReference type="PANTHER" id="PTHR34322">
    <property type="entry name" value="TRANSPOSASE, Y1_TNP DOMAIN-CONTAINING"/>
    <property type="match status" value="1"/>
</dbReference>
<dbReference type="RefSeq" id="WP_087199139.1">
    <property type="nucleotide sequence ID" value="NZ_CP173660.1"/>
</dbReference>
<name>A0ABS7L8C9_9FIRM</name>
<dbReference type="EMBL" id="VIRV01000014">
    <property type="protein sequence ID" value="MBY0759304.1"/>
    <property type="molecule type" value="Genomic_DNA"/>
</dbReference>
<dbReference type="InterPro" id="IPR002686">
    <property type="entry name" value="Transposase_17"/>
</dbReference>
<sequence length="248" mass="30593">MPRRSRKRSLSGFYHVIIRGINQEDIFETNRDKEKIIKYMKDKKEDYVEIFAFCIMKNHLHLLLRGDLKQISLFMKMIETSYALYYNRKRKRSGYVFQNRFKSFPIEDKEYLWHCWHYIHLNPVKAKIVQTPEQYYYSSAREYRLGRKGLVNLTAFEEYQKDKIYYPVSKLTHNLEQSMVYIDDLDDEKEKQKQQIMKRWVKSYLKNHPESNIWELKNLPVEKEKLIEEVWDMNIMSRKEFVRRLEQF</sequence>
<dbReference type="Proteomes" id="UP000779049">
    <property type="component" value="Unassembled WGS sequence"/>
</dbReference>
<dbReference type="PANTHER" id="PTHR34322:SF2">
    <property type="entry name" value="TRANSPOSASE IS200-LIKE DOMAIN-CONTAINING PROTEIN"/>
    <property type="match status" value="1"/>
</dbReference>
<evidence type="ECO:0000313" key="3">
    <source>
        <dbReference type="Proteomes" id="UP000779049"/>
    </source>
</evidence>
<organism evidence="2 3">
    <name type="scientific">Sellimonas caecigallum</name>
    <dbReference type="NCBI Taxonomy" id="2592333"/>
    <lineage>
        <taxon>Bacteria</taxon>
        <taxon>Bacillati</taxon>
        <taxon>Bacillota</taxon>
        <taxon>Clostridia</taxon>
        <taxon>Lachnospirales</taxon>
        <taxon>Lachnospiraceae</taxon>
        <taxon>Sellimonas</taxon>
    </lineage>
</organism>
<gene>
    <name evidence="2" type="ORF">FLB61_09450</name>
</gene>
<dbReference type="InterPro" id="IPR036515">
    <property type="entry name" value="Transposase_17_sf"/>
</dbReference>
<dbReference type="SMART" id="SM01321">
    <property type="entry name" value="Y1_Tnp"/>
    <property type="match status" value="1"/>
</dbReference>
<dbReference type="Gene3D" id="3.30.70.1290">
    <property type="entry name" value="Transposase IS200-like"/>
    <property type="match status" value="1"/>
</dbReference>
<evidence type="ECO:0000259" key="1">
    <source>
        <dbReference type="SMART" id="SM01321"/>
    </source>
</evidence>
<reference evidence="2 3" key="1">
    <citation type="journal article" date="2020" name="New Microbes New Infect">
        <title>Sellimonas caecigallum sp. nov., description and genome sequence of a new member of the Sellimonas genus isolated from the cecum of feral chicken.</title>
        <authorList>
            <person name="Wongkuna S."/>
            <person name="Ghimire S."/>
            <person name="Antony L."/>
            <person name="Chankhamhaengdecha S."/>
            <person name="Janvilisri T."/>
            <person name="Scaria J."/>
        </authorList>
    </citation>
    <scope>NUCLEOTIDE SEQUENCE [LARGE SCALE GENOMIC DNA]</scope>
    <source>
        <strain evidence="2 3">SW451</strain>
    </source>
</reference>
<keyword evidence="3" id="KW-1185">Reference proteome</keyword>
<proteinExistence type="predicted"/>
<accession>A0ABS7L8C9</accession>
<protein>
    <recommendedName>
        <fullName evidence="1">Transposase IS200-like domain-containing protein</fullName>
    </recommendedName>
</protein>
<dbReference type="SUPFAM" id="SSF143422">
    <property type="entry name" value="Transposase IS200-like"/>
    <property type="match status" value="1"/>
</dbReference>
<feature type="domain" description="Transposase IS200-like" evidence="1">
    <location>
        <begin position="9"/>
        <end position="122"/>
    </location>
</feature>
<comment type="caution">
    <text evidence="2">The sequence shown here is derived from an EMBL/GenBank/DDBJ whole genome shotgun (WGS) entry which is preliminary data.</text>
</comment>
<evidence type="ECO:0000313" key="2">
    <source>
        <dbReference type="EMBL" id="MBY0759304.1"/>
    </source>
</evidence>
<dbReference type="Pfam" id="PF01797">
    <property type="entry name" value="Y1_Tnp"/>
    <property type="match status" value="1"/>
</dbReference>